<accession>A0A6L5XWY1</accession>
<feature type="transmembrane region" description="Helical" evidence="1">
    <location>
        <begin position="82"/>
        <end position="103"/>
    </location>
</feature>
<evidence type="ECO:0000313" key="3">
    <source>
        <dbReference type="Proteomes" id="UP000482209"/>
    </source>
</evidence>
<keyword evidence="1" id="KW-1133">Transmembrane helix</keyword>
<keyword evidence="3" id="KW-1185">Reference proteome</keyword>
<name>A0A6L5XWY1_9FIRM</name>
<comment type="caution">
    <text evidence="2">The sequence shown here is derived from an EMBL/GenBank/DDBJ whole genome shotgun (WGS) entry which is preliminary data.</text>
</comment>
<feature type="transmembrane region" description="Helical" evidence="1">
    <location>
        <begin position="37"/>
        <end position="56"/>
    </location>
</feature>
<feature type="transmembrane region" description="Helical" evidence="1">
    <location>
        <begin position="7"/>
        <end position="25"/>
    </location>
</feature>
<reference evidence="2 3" key="1">
    <citation type="submission" date="2019-08" db="EMBL/GenBank/DDBJ databases">
        <title>In-depth cultivation of the pig gut microbiome towards novel bacterial diversity and tailored functional studies.</title>
        <authorList>
            <person name="Wylensek D."/>
            <person name="Hitch T.C.A."/>
            <person name="Clavel T."/>
        </authorList>
    </citation>
    <scope>NUCLEOTIDE SEQUENCE [LARGE SCALE GENOMIC DNA]</scope>
    <source>
        <strain evidence="2 3">WCA-693-APC-MOT-I</strain>
    </source>
</reference>
<dbReference type="Proteomes" id="UP000482209">
    <property type="component" value="Unassembled WGS sequence"/>
</dbReference>
<sequence>MKKKAKWILIPLICLLIIGAVSYYIYLPAVNIHSVDFWFFIFAILVVTTFLTFLFGNRNRTEKIIGSARKEEIPAQIHSNKLFRASAIITLIFIVVFIVGSLLSSPIINAKKYRELIQLKERNFSEDIEQISYNEIPLLDKDSAALLGSRKMGSMMEYVSQFEVADNYAQINLNDKPARVTPLKYANLLKWFTNRSKGLPAYIKIDMTTQNAECVKLSEGIKYSESEHFSRYIYRYLRFHFPTYIFDTINFEIDENGTPYWICPVKDYTIGLFGGQTIKNVVIVNAVNGEIANYKIDEVPSWVDRVYSAELLTSYYNYYGTLKHGFLNSVLSQKDCLQTTEGYNYIALEDDVWVYTGVTSVVSDESLVGFVLMNQRTAETRYYSVAGAKEYSAMASAEGKVQNLSYTATFPLLLNISNEPTYFIALKDSAGLVKKYAMVNIEQYTIVAIGDTITECEKDYKNQLRSNHVTVQGESGNEKKASGTIETIAPCVIDGTTHYYVILKGQKPIYDIDISNHVEIVRFHEGDFISFTYSEGTDTNSVIDLK</sequence>
<keyword evidence="1" id="KW-0472">Membrane</keyword>
<keyword evidence="1" id="KW-0812">Transmembrane</keyword>
<dbReference type="AlphaFoldDB" id="A0A6L5XWY1"/>
<protein>
    <submittedName>
        <fullName evidence="2">CvpA family protein</fullName>
    </submittedName>
</protein>
<organism evidence="2 3">
    <name type="scientific">Velocimicrobium porci</name>
    <dbReference type="NCBI Taxonomy" id="2606634"/>
    <lineage>
        <taxon>Bacteria</taxon>
        <taxon>Bacillati</taxon>
        <taxon>Bacillota</taxon>
        <taxon>Clostridia</taxon>
        <taxon>Lachnospirales</taxon>
        <taxon>Lachnospiraceae</taxon>
        <taxon>Velocimicrobium</taxon>
    </lineage>
</organism>
<gene>
    <name evidence="2" type="ORF">FYJ58_05595</name>
</gene>
<proteinExistence type="predicted"/>
<dbReference type="RefSeq" id="WP_154518516.1">
    <property type="nucleotide sequence ID" value="NZ_VUMT01000006.1"/>
</dbReference>
<evidence type="ECO:0000256" key="1">
    <source>
        <dbReference type="SAM" id="Phobius"/>
    </source>
</evidence>
<dbReference type="EMBL" id="VUMT01000006">
    <property type="protein sequence ID" value="MSS63350.1"/>
    <property type="molecule type" value="Genomic_DNA"/>
</dbReference>
<evidence type="ECO:0000313" key="2">
    <source>
        <dbReference type="EMBL" id="MSS63350.1"/>
    </source>
</evidence>